<evidence type="ECO:0000256" key="1">
    <source>
        <dbReference type="SAM" id="MobiDB-lite"/>
    </source>
</evidence>
<reference evidence="3" key="1">
    <citation type="journal article" date="2017" name="Cell">
        <title>Insights into land plant evolution garnered from the Marchantia polymorpha genome.</title>
        <authorList>
            <person name="Bowman J.L."/>
            <person name="Kohchi T."/>
            <person name="Yamato K.T."/>
            <person name="Jenkins J."/>
            <person name="Shu S."/>
            <person name="Ishizaki K."/>
            <person name="Yamaoka S."/>
            <person name="Nishihama R."/>
            <person name="Nakamura Y."/>
            <person name="Berger F."/>
            <person name="Adam C."/>
            <person name="Aki S.S."/>
            <person name="Althoff F."/>
            <person name="Araki T."/>
            <person name="Arteaga-Vazquez M.A."/>
            <person name="Balasubrmanian S."/>
            <person name="Barry K."/>
            <person name="Bauer D."/>
            <person name="Boehm C.R."/>
            <person name="Briginshaw L."/>
            <person name="Caballero-Perez J."/>
            <person name="Catarino B."/>
            <person name="Chen F."/>
            <person name="Chiyoda S."/>
            <person name="Chovatia M."/>
            <person name="Davies K.M."/>
            <person name="Delmans M."/>
            <person name="Demura T."/>
            <person name="Dierschke T."/>
            <person name="Dolan L."/>
            <person name="Dorantes-Acosta A.E."/>
            <person name="Eklund D.M."/>
            <person name="Florent S.N."/>
            <person name="Flores-Sandoval E."/>
            <person name="Fujiyama A."/>
            <person name="Fukuzawa H."/>
            <person name="Galik B."/>
            <person name="Grimanelli D."/>
            <person name="Grimwood J."/>
            <person name="Grossniklaus U."/>
            <person name="Hamada T."/>
            <person name="Haseloff J."/>
            <person name="Hetherington A.J."/>
            <person name="Higo A."/>
            <person name="Hirakawa Y."/>
            <person name="Hundley H.N."/>
            <person name="Ikeda Y."/>
            <person name="Inoue K."/>
            <person name="Inoue S.I."/>
            <person name="Ishida S."/>
            <person name="Jia Q."/>
            <person name="Kakita M."/>
            <person name="Kanazawa T."/>
            <person name="Kawai Y."/>
            <person name="Kawashima T."/>
            <person name="Kennedy M."/>
            <person name="Kinose K."/>
            <person name="Kinoshita T."/>
            <person name="Kohara Y."/>
            <person name="Koide E."/>
            <person name="Komatsu K."/>
            <person name="Kopischke S."/>
            <person name="Kubo M."/>
            <person name="Kyozuka J."/>
            <person name="Lagercrantz U."/>
            <person name="Lin S.S."/>
            <person name="Lindquist E."/>
            <person name="Lipzen A.M."/>
            <person name="Lu C.W."/>
            <person name="De Luna E."/>
            <person name="Martienssen R.A."/>
            <person name="Minamino N."/>
            <person name="Mizutani M."/>
            <person name="Mizutani M."/>
            <person name="Mochizuki N."/>
            <person name="Monte I."/>
            <person name="Mosher R."/>
            <person name="Nagasaki H."/>
            <person name="Nakagami H."/>
            <person name="Naramoto S."/>
            <person name="Nishitani K."/>
            <person name="Ohtani M."/>
            <person name="Okamoto T."/>
            <person name="Okumura M."/>
            <person name="Phillips J."/>
            <person name="Pollak B."/>
            <person name="Reinders A."/>
            <person name="Rovekamp M."/>
            <person name="Sano R."/>
            <person name="Sawa S."/>
            <person name="Schmid M.W."/>
            <person name="Shirakawa M."/>
            <person name="Solano R."/>
            <person name="Spunde A."/>
            <person name="Suetsugu N."/>
            <person name="Sugano S."/>
            <person name="Sugiyama A."/>
            <person name="Sun R."/>
            <person name="Suzuki Y."/>
            <person name="Takenaka M."/>
            <person name="Takezawa D."/>
            <person name="Tomogane H."/>
            <person name="Tsuzuki M."/>
            <person name="Ueda T."/>
            <person name="Umeda M."/>
            <person name="Ward J.M."/>
            <person name="Watanabe Y."/>
            <person name="Yazaki K."/>
            <person name="Yokoyama R."/>
            <person name="Yoshitake Y."/>
            <person name="Yotsui I."/>
            <person name="Zachgo S."/>
            <person name="Schmutz J."/>
        </authorList>
    </citation>
    <scope>NUCLEOTIDE SEQUENCE [LARGE SCALE GENOMIC DNA]</scope>
    <source>
        <strain evidence="3">Tak-1</strain>
    </source>
</reference>
<sequence>MDPQHKSFAPTVYTITQKTAWNGIWINFAGKQSKTKWNAEECDGSVPREGLHEWPTSSEYVQPATAQDEMMKSARPSLTQSMNPKPGPRERANEPHHVKAVAVAVEGAITSTVHSTVLPGAPSGSGRRGGSG</sequence>
<accession>A0A2R6XT82</accession>
<evidence type="ECO:0000313" key="3">
    <source>
        <dbReference type="Proteomes" id="UP000244005"/>
    </source>
</evidence>
<protein>
    <submittedName>
        <fullName evidence="2">Uncharacterized protein</fullName>
    </submittedName>
</protein>
<gene>
    <name evidence="2" type="ORF">MARPO_0003s0153</name>
</gene>
<keyword evidence="3" id="KW-1185">Reference proteome</keyword>
<dbReference type="Proteomes" id="UP000244005">
    <property type="component" value="Unassembled WGS sequence"/>
</dbReference>
<evidence type="ECO:0000313" key="2">
    <source>
        <dbReference type="EMBL" id="PTQ49266.1"/>
    </source>
</evidence>
<feature type="region of interest" description="Disordered" evidence="1">
    <location>
        <begin position="65"/>
        <end position="93"/>
    </location>
</feature>
<dbReference type="EMBL" id="KZ772675">
    <property type="protein sequence ID" value="PTQ49266.1"/>
    <property type="molecule type" value="Genomic_DNA"/>
</dbReference>
<dbReference type="AlphaFoldDB" id="A0A2R6XT82"/>
<dbReference type="Gramene" id="Mp7g11390.1">
    <property type="protein sequence ID" value="Mp7g11390.1.cds"/>
    <property type="gene ID" value="Mp7g11390"/>
</dbReference>
<feature type="region of interest" description="Disordered" evidence="1">
    <location>
        <begin position="112"/>
        <end position="132"/>
    </location>
</feature>
<proteinExistence type="predicted"/>
<organism evidence="2 3">
    <name type="scientific">Marchantia polymorpha</name>
    <name type="common">Common liverwort</name>
    <name type="synonym">Marchantia aquatica</name>
    <dbReference type="NCBI Taxonomy" id="3197"/>
    <lineage>
        <taxon>Eukaryota</taxon>
        <taxon>Viridiplantae</taxon>
        <taxon>Streptophyta</taxon>
        <taxon>Embryophyta</taxon>
        <taxon>Marchantiophyta</taxon>
        <taxon>Marchantiopsida</taxon>
        <taxon>Marchantiidae</taxon>
        <taxon>Marchantiales</taxon>
        <taxon>Marchantiaceae</taxon>
        <taxon>Marchantia</taxon>
    </lineage>
</organism>
<name>A0A2R6XT82_MARPO</name>